<evidence type="ECO:0000259" key="2">
    <source>
        <dbReference type="Pfam" id="PF00582"/>
    </source>
</evidence>
<dbReference type="PANTHER" id="PTHR46268">
    <property type="entry name" value="STRESS RESPONSE PROTEIN NHAX"/>
    <property type="match status" value="1"/>
</dbReference>
<dbReference type="CDD" id="cd00293">
    <property type="entry name" value="USP-like"/>
    <property type="match status" value="1"/>
</dbReference>
<dbReference type="SUPFAM" id="SSF52402">
    <property type="entry name" value="Adenine nucleotide alpha hydrolases-like"/>
    <property type="match status" value="1"/>
</dbReference>
<dbReference type="InterPro" id="IPR006016">
    <property type="entry name" value="UspA"/>
</dbReference>
<dbReference type="Pfam" id="PF00582">
    <property type="entry name" value="Usp"/>
    <property type="match status" value="1"/>
</dbReference>
<protein>
    <submittedName>
        <fullName evidence="3">Universal stress protein</fullName>
    </submittedName>
</protein>
<dbReference type="PANTHER" id="PTHR46268:SF6">
    <property type="entry name" value="UNIVERSAL STRESS PROTEIN UP12"/>
    <property type="match status" value="1"/>
</dbReference>
<reference evidence="3 4" key="1">
    <citation type="submission" date="2019-07" db="EMBL/GenBank/DDBJ databases">
        <title>Whole genome shotgun sequence of Deinococcus cellulosilyticus NBRC 106333.</title>
        <authorList>
            <person name="Hosoyama A."/>
            <person name="Uohara A."/>
            <person name="Ohji S."/>
            <person name="Ichikawa N."/>
        </authorList>
    </citation>
    <scope>NUCLEOTIDE SEQUENCE [LARGE SCALE GENOMIC DNA]</scope>
    <source>
        <strain evidence="3 4">NBRC 106333</strain>
    </source>
</reference>
<dbReference type="PRINTS" id="PR01438">
    <property type="entry name" value="UNVRSLSTRESS"/>
</dbReference>
<evidence type="ECO:0000313" key="4">
    <source>
        <dbReference type="Proteomes" id="UP000321306"/>
    </source>
</evidence>
<evidence type="ECO:0000256" key="1">
    <source>
        <dbReference type="ARBA" id="ARBA00008791"/>
    </source>
</evidence>
<proteinExistence type="inferred from homology"/>
<keyword evidence="4" id="KW-1185">Reference proteome</keyword>
<evidence type="ECO:0000313" key="3">
    <source>
        <dbReference type="EMBL" id="GEM49071.1"/>
    </source>
</evidence>
<dbReference type="Gene3D" id="3.40.50.620">
    <property type="entry name" value="HUPs"/>
    <property type="match status" value="1"/>
</dbReference>
<accession>A0A511N9L7</accession>
<comment type="caution">
    <text evidence="3">The sequence shown here is derived from an EMBL/GenBank/DDBJ whole genome shotgun (WGS) entry which is preliminary data.</text>
</comment>
<dbReference type="EMBL" id="BJXB01000027">
    <property type="protein sequence ID" value="GEM49071.1"/>
    <property type="molecule type" value="Genomic_DNA"/>
</dbReference>
<dbReference type="InterPro" id="IPR014729">
    <property type="entry name" value="Rossmann-like_a/b/a_fold"/>
</dbReference>
<dbReference type="InterPro" id="IPR006015">
    <property type="entry name" value="Universal_stress_UspA"/>
</dbReference>
<sequence>MTRIMVPTDFSASAHKALKLAREMVPDARIKLVHVFDASAAFSPYVDALSPAYILEETQDRIKEAALENLKGIQAEGEDILFVMGRPADEILKAAKDFAADYIFMGTHGRKGLSHFFFGSVAEAVVRASPIPVMIVRDPE</sequence>
<gene>
    <name evidence="3" type="ORF">DC3_47060</name>
</gene>
<name>A0A511N9L7_DEIC1</name>
<comment type="similarity">
    <text evidence="1">Belongs to the universal stress protein A family.</text>
</comment>
<dbReference type="Proteomes" id="UP000321306">
    <property type="component" value="Unassembled WGS sequence"/>
</dbReference>
<feature type="domain" description="UspA" evidence="2">
    <location>
        <begin position="2"/>
        <end position="137"/>
    </location>
</feature>
<organism evidence="3 4">
    <name type="scientific">Deinococcus cellulosilyticus (strain DSM 18568 / NBRC 106333 / KACC 11606 / 5516J-15)</name>
    <dbReference type="NCBI Taxonomy" id="1223518"/>
    <lineage>
        <taxon>Bacteria</taxon>
        <taxon>Thermotogati</taxon>
        <taxon>Deinococcota</taxon>
        <taxon>Deinococci</taxon>
        <taxon>Deinococcales</taxon>
        <taxon>Deinococcaceae</taxon>
        <taxon>Deinococcus</taxon>
    </lineage>
</organism>
<dbReference type="AlphaFoldDB" id="A0A511N9L7"/>
<dbReference type="RefSeq" id="WP_186816206.1">
    <property type="nucleotide sequence ID" value="NZ_BJXB01000027.1"/>
</dbReference>